<protein>
    <recommendedName>
        <fullName evidence="2">BTB domain-containing protein</fullName>
    </recommendedName>
</protein>
<evidence type="ECO:0000313" key="4">
    <source>
        <dbReference type="Proteomes" id="UP001147782"/>
    </source>
</evidence>
<feature type="compositionally biased region" description="Basic and acidic residues" evidence="1">
    <location>
        <begin position="61"/>
        <end position="81"/>
    </location>
</feature>
<feature type="region of interest" description="Disordered" evidence="1">
    <location>
        <begin position="61"/>
        <end position="83"/>
    </location>
</feature>
<reference evidence="3" key="1">
    <citation type="submission" date="2022-11" db="EMBL/GenBank/DDBJ databases">
        <authorList>
            <person name="Petersen C."/>
        </authorList>
    </citation>
    <scope>NUCLEOTIDE SEQUENCE</scope>
    <source>
        <strain evidence="3">IBT 29864</strain>
    </source>
</reference>
<evidence type="ECO:0000313" key="3">
    <source>
        <dbReference type="EMBL" id="KAJ5380879.1"/>
    </source>
</evidence>
<proteinExistence type="predicted"/>
<dbReference type="RefSeq" id="XP_056558450.1">
    <property type="nucleotide sequence ID" value="XM_056696238.1"/>
</dbReference>
<dbReference type="Proteomes" id="UP001147782">
    <property type="component" value="Unassembled WGS sequence"/>
</dbReference>
<evidence type="ECO:0000259" key="2">
    <source>
        <dbReference type="PROSITE" id="PS50097"/>
    </source>
</evidence>
<dbReference type="InterPro" id="IPR011333">
    <property type="entry name" value="SKP1/BTB/POZ_sf"/>
</dbReference>
<dbReference type="SMART" id="SM00225">
    <property type="entry name" value="BTB"/>
    <property type="match status" value="1"/>
</dbReference>
<dbReference type="EMBL" id="JAPZBS010000002">
    <property type="protein sequence ID" value="KAJ5380879.1"/>
    <property type="molecule type" value="Genomic_DNA"/>
</dbReference>
<organism evidence="3 4">
    <name type="scientific">Penicillium cataractarum</name>
    <dbReference type="NCBI Taxonomy" id="2100454"/>
    <lineage>
        <taxon>Eukaryota</taxon>
        <taxon>Fungi</taxon>
        <taxon>Dikarya</taxon>
        <taxon>Ascomycota</taxon>
        <taxon>Pezizomycotina</taxon>
        <taxon>Eurotiomycetes</taxon>
        <taxon>Eurotiomycetidae</taxon>
        <taxon>Eurotiales</taxon>
        <taxon>Aspergillaceae</taxon>
        <taxon>Penicillium</taxon>
    </lineage>
</organism>
<dbReference type="GeneID" id="81435415"/>
<feature type="domain" description="BTB" evidence="2">
    <location>
        <begin position="25"/>
        <end position="117"/>
    </location>
</feature>
<dbReference type="InterPro" id="IPR000210">
    <property type="entry name" value="BTB/POZ_dom"/>
</dbReference>
<dbReference type="OrthoDB" id="194443at2759"/>
<keyword evidence="4" id="KW-1185">Reference proteome</keyword>
<evidence type="ECO:0000256" key="1">
    <source>
        <dbReference type="SAM" id="MobiDB-lite"/>
    </source>
</evidence>
<dbReference type="CDD" id="cd18186">
    <property type="entry name" value="BTB_POZ_ZBTB_KLHL-like"/>
    <property type="match status" value="1"/>
</dbReference>
<dbReference type="PROSITE" id="PS50097">
    <property type="entry name" value="BTB"/>
    <property type="match status" value="1"/>
</dbReference>
<sequence length="272" mass="30076">MPDFLDITSREMVERILPLCHGPFVKIRIKSEDVEYTVSKPLLCKESSYFSTILDGKSTTVEDKPLNGKGRPTKEEEKPTTGEEQVVTLENIEGIVSRRSIECLLQWLYSRKIGFNPGNPEEKVSTAIKVARLAEMCSIVGLDTLVVQYIKSTLAASVGGQPRANATDRVLKTHVLTREHIFAAGYLRRGHPVRRVVAAASVEGFFLDANYKFVKEDREHPTFAADLLAEVRWALQSLSCKGGCATVTDPLDGEIIKIGYVEQPPGAAKKSL</sequence>
<comment type="caution">
    <text evidence="3">The sequence shown here is derived from an EMBL/GenBank/DDBJ whole genome shotgun (WGS) entry which is preliminary data.</text>
</comment>
<dbReference type="Gene3D" id="3.30.710.10">
    <property type="entry name" value="Potassium Channel Kv1.1, Chain A"/>
    <property type="match status" value="1"/>
</dbReference>
<gene>
    <name evidence="3" type="ORF">N7496_003307</name>
</gene>
<dbReference type="AlphaFoldDB" id="A0A9W9SNC5"/>
<dbReference type="SUPFAM" id="SSF54695">
    <property type="entry name" value="POZ domain"/>
    <property type="match status" value="1"/>
</dbReference>
<accession>A0A9W9SNC5</accession>
<name>A0A9W9SNC5_9EURO</name>
<reference evidence="3" key="2">
    <citation type="journal article" date="2023" name="IMA Fungus">
        <title>Comparative genomic study of the Penicillium genus elucidates a diverse pangenome and 15 lateral gene transfer events.</title>
        <authorList>
            <person name="Petersen C."/>
            <person name="Sorensen T."/>
            <person name="Nielsen M.R."/>
            <person name="Sondergaard T.E."/>
            <person name="Sorensen J.L."/>
            <person name="Fitzpatrick D.A."/>
            <person name="Frisvad J.C."/>
            <person name="Nielsen K.L."/>
        </authorList>
    </citation>
    <scope>NUCLEOTIDE SEQUENCE</scope>
    <source>
        <strain evidence="3">IBT 29864</strain>
    </source>
</reference>